<dbReference type="PANTHER" id="PTHR35564">
    <property type="match status" value="1"/>
</dbReference>
<protein>
    <submittedName>
        <fullName evidence="1">Type VI secretion system protein ImpH</fullName>
    </submittedName>
</protein>
<organism evidence="1 2">
    <name type="scientific">Celerinatantimonas diazotrophica</name>
    <dbReference type="NCBI Taxonomy" id="412034"/>
    <lineage>
        <taxon>Bacteria</taxon>
        <taxon>Pseudomonadati</taxon>
        <taxon>Pseudomonadota</taxon>
        <taxon>Gammaproteobacteria</taxon>
        <taxon>Celerinatantimonadaceae</taxon>
        <taxon>Celerinatantimonas</taxon>
    </lineage>
</organism>
<dbReference type="OrthoDB" id="1523296at2"/>
<proteinExistence type="predicted"/>
<dbReference type="Pfam" id="PF06996">
    <property type="entry name" value="T6SS_TssG"/>
    <property type="match status" value="1"/>
</dbReference>
<evidence type="ECO:0000313" key="2">
    <source>
        <dbReference type="Proteomes" id="UP000295565"/>
    </source>
</evidence>
<dbReference type="RefSeq" id="WP_131911944.1">
    <property type="nucleotide sequence ID" value="NZ_OU594967.1"/>
</dbReference>
<name>A0A4R1K4H0_9GAMM</name>
<gene>
    <name evidence="1" type="ORF">EV690_1175</name>
</gene>
<comment type="caution">
    <text evidence="1">The sequence shown here is derived from an EMBL/GenBank/DDBJ whole genome shotgun (WGS) entry which is preliminary data.</text>
</comment>
<accession>A0A4R1K4H0</accession>
<dbReference type="EMBL" id="SMGD01000011">
    <property type="protein sequence ID" value="TCK59012.1"/>
    <property type="molecule type" value="Genomic_DNA"/>
</dbReference>
<keyword evidence="2" id="KW-1185">Reference proteome</keyword>
<sequence length="335" mass="38288">MGSSNRSTAADLKVENSTAELVKDVESYNFFQLVELLHQLFGDDPEALCDGQISPKLLFSSNPSLGFAASDIKQLVELDDEHYQLQVSFLGLSGAQSPLPGYFLEQIATEGEQGLRQDFLDFFSHRLIALVYQIWRKYRYYIRFREEASDAFSAQLFALVGLADENLRKETQINWCKMLSYAGTLAGRSRSPQVVSGIIAHYFDLQQVEIKQWQIRQVAIATEQKFRLGQANMCLGEDTVIGDSITDCMGKFVICFKKLTFERFQDFLPTGKDYATFCKLMEFILREQMAFDLELELDWGQAPLLQLNQERCSSLGWYSFMGVSQAKRQVCIHIR</sequence>
<dbReference type="Proteomes" id="UP000295565">
    <property type="component" value="Unassembled WGS sequence"/>
</dbReference>
<evidence type="ECO:0000313" key="1">
    <source>
        <dbReference type="EMBL" id="TCK59012.1"/>
    </source>
</evidence>
<dbReference type="NCBIfam" id="TIGR03347">
    <property type="entry name" value="VI_chp_1"/>
    <property type="match status" value="1"/>
</dbReference>
<dbReference type="AlphaFoldDB" id="A0A4R1K4H0"/>
<reference evidence="1 2" key="1">
    <citation type="submission" date="2019-03" db="EMBL/GenBank/DDBJ databases">
        <title>Genomic Encyclopedia of Type Strains, Phase IV (KMG-IV): sequencing the most valuable type-strain genomes for metagenomic binning, comparative biology and taxonomic classification.</title>
        <authorList>
            <person name="Goeker M."/>
        </authorList>
    </citation>
    <scope>NUCLEOTIDE SEQUENCE [LARGE SCALE GENOMIC DNA]</scope>
    <source>
        <strain evidence="1 2">DSM 18577</strain>
    </source>
</reference>
<dbReference type="InterPro" id="IPR010732">
    <property type="entry name" value="T6SS_TssG-like"/>
</dbReference>
<dbReference type="PANTHER" id="PTHR35564:SF3">
    <property type="entry name" value="TYPE VI SECRETION SYSTEM BASEPLATE SUBUNIT TSSG"/>
    <property type="match status" value="1"/>
</dbReference>